<gene>
    <name evidence="4" type="ORF">JF539_04430</name>
</gene>
<name>A0A939EAX1_9HYPH</name>
<comment type="caution">
    <text evidence="4">The sequence shown here is derived from an EMBL/GenBank/DDBJ whole genome shotgun (WGS) entry which is preliminary data.</text>
</comment>
<dbReference type="InterPro" id="IPR007837">
    <property type="entry name" value="DinB"/>
</dbReference>
<evidence type="ECO:0000313" key="4">
    <source>
        <dbReference type="EMBL" id="MBN9669573.1"/>
    </source>
</evidence>
<reference evidence="4" key="1">
    <citation type="submission" date="2020-12" db="EMBL/GenBank/DDBJ databases">
        <title>Oil enriched cultivation method for isolating marine PHA-producing bacteria.</title>
        <authorList>
            <person name="Zheng W."/>
            <person name="Yu S."/>
            <person name="Huang Y."/>
        </authorList>
    </citation>
    <scope>NUCLEOTIDE SEQUENCE</scope>
    <source>
        <strain evidence="4">SY-2-12</strain>
    </source>
</reference>
<dbReference type="Gene3D" id="1.20.120.450">
    <property type="entry name" value="dinb family like domain"/>
    <property type="match status" value="1"/>
</dbReference>
<dbReference type="InterPro" id="IPR034660">
    <property type="entry name" value="DinB/YfiT-like"/>
</dbReference>
<dbReference type="GO" id="GO:0046872">
    <property type="term" value="F:metal ion binding"/>
    <property type="evidence" value="ECO:0007669"/>
    <property type="project" value="UniProtKB-KW"/>
</dbReference>
<accession>A0A939EAX1</accession>
<feature type="binding site" evidence="3">
    <location>
        <position position="135"/>
    </location>
    <ligand>
        <name>a divalent metal cation</name>
        <dbReference type="ChEBI" id="CHEBI:60240"/>
    </ligand>
</feature>
<evidence type="ECO:0000256" key="1">
    <source>
        <dbReference type="ARBA" id="ARBA00008635"/>
    </source>
</evidence>
<keyword evidence="2 3" id="KW-0479">Metal-binding</keyword>
<comment type="similarity">
    <text evidence="1">Belongs to the DinB family.</text>
</comment>
<organism evidence="4 5">
    <name type="scientific">Roseibium aggregatum</name>
    <dbReference type="NCBI Taxonomy" id="187304"/>
    <lineage>
        <taxon>Bacteria</taxon>
        <taxon>Pseudomonadati</taxon>
        <taxon>Pseudomonadota</taxon>
        <taxon>Alphaproteobacteria</taxon>
        <taxon>Hyphomicrobiales</taxon>
        <taxon>Stappiaceae</taxon>
        <taxon>Roseibium</taxon>
    </lineage>
</organism>
<evidence type="ECO:0000256" key="3">
    <source>
        <dbReference type="PIRSR" id="PIRSR607837-1"/>
    </source>
</evidence>
<dbReference type="PANTHER" id="PTHR37302:SF3">
    <property type="entry name" value="DAMAGE-INDUCIBLE PROTEIN DINB"/>
    <property type="match status" value="1"/>
</dbReference>
<feature type="binding site" evidence="3">
    <location>
        <position position="51"/>
    </location>
    <ligand>
        <name>a divalent metal cation</name>
        <dbReference type="ChEBI" id="CHEBI:60240"/>
    </ligand>
</feature>
<dbReference type="RefSeq" id="WP_207139127.1">
    <property type="nucleotide sequence ID" value="NZ_JAEKJZ010000001.1"/>
</dbReference>
<dbReference type="Proteomes" id="UP000664096">
    <property type="component" value="Unassembled WGS sequence"/>
</dbReference>
<dbReference type="EMBL" id="JAEKJZ010000001">
    <property type="protein sequence ID" value="MBN9669573.1"/>
    <property type="molecule type" value="Genomic_DNA"/>
</dbReference>
<sequence length="174" mass="19828">MSAVLDHLRLMARNNAYANELLHEACCKLSQEEFEAERAGFFPSILATLNHIWAVDRYYVDALCEEGSGRSVYRTPPLETAEELRTAQKREDDKLIRFCDGLGEADIERRIAQDRGEAGVFQETVGNTLLHLFQHQIHHRGQVHAMLSGTGVAPPQLDEFFLEFDRHPAAEKYM</sequence>
<dbReference type="Pfam" id="PF05163">
    <property type="entry name" value="DinB"/>
    <property type="match status" value="1"/>
</dbReference>
<dbReference type="AlphaFoldDB" id="A0A939EAX1"/>
<dbReference type="PANTHER" id="PTHR37302">
    <property type="entry name" value="SLR1116 PROTEIN"/>
    <property type="match status" value="1"/>
</dbReference>
<protein>
    <submittedName>
        <fullName evidence="4">Damage-inducible protein DinB</fullName>
    </submittedName>
</protein>
<proteinExistence type="inferred from homology"/>
<dbReference type="SUPFAM" id="SSF109854">
    <property type="entry name" value="DinB/YfiT-like putative metalloenzymes"/>
    <property type="match status" value="1"/>
</dbReference>
<feature type="binding site" evidence="3">
    <location>
        <position position="139"/>
    </location>
    <ligand>
        <name>a divalent metal cation</name>
        <dbReference type="ChEBI" id="CHEBI:60240"/>
    </ligand>
</feature>
<evidence type="ECO:0000256" key="2">
    <source>
        <dbReference type="ARBA" id="ARBA00022723"/>
    </source>
</evidence>
<evidence type="ECO:0000313" key="5">
    <source>
        <dbReference type="Proteomes" id="UP000664096"/>
    </source>
</evidence>